<accession>H6N824</accession>
<dbReference type="AlphaFoldDB" id="H6N824"/>
<proteinExistence type="predicted"/>
<dbReference type="Proteomes" id="UP000009135">
    <property type="component" value="Chromosome"/>
</dbReference>
<dbReference type="HOGENOM" id="CLU_098620_3_0_14"/>
<dbReference type="STRING" id="1111676.MHC_04700"/>
<dbReference type="EMBL" id="CP003199">
    <property type="protein sequence ID" value="AEW45796.1"/>
    <property type="molecule type" value="Genomic_DNA"/>
</dbReference>
<keyword evidence="2" id="KW-1185">Reference proteome</keyword>
<reference evidence="1 2" key="1">
    <citation type="journal article" date="2012" name="J. Bacteriol.">
        <title>Complete genome sequence of Mycoplasma haemocanis strain Illinois.</title>
        <authorList>
            <person name="do Nascimento N.C."/>
            <person name="Guimaraes A.M."/>
            <person name="Santos A.P."/>
            <person name="Sanmiguel P.J."/>
            <person name="Messick J.B."/>
        </authorList>
    </citation>
    <scope>NUCLEOTIDE SEQUENCE [LARGE SCALE GENOMIC DNA]</scope>
    <source>
        <strain evidence="1 2">Illinois</strain>
    </source>
</reference>
<protein>
    <submittedName>
        <fullName evidence="1">Uncharacterized protein</fullName>
    </submittedName>
</protein>
<evidence type="ECO:0000313" key="1">
    <source>
        <dbReference type="EMBL" id="AEW45796.1"/>
    </source>
</evidence>
<organism evidence="1 2">
    <name type="scientific">Mycoplasma haemocanis (strain Illinois)</name>
    <dbReference type="NCBI Taxonomy" id="1111676"/>
    <lineage>
        <taxon>Bacteria</taxon>
        <taxon>Bacillati</taxon>
        <taxon>Mycoplasmatota</taxon>
        <taxon>Mollicutes</taxon>
        <taxon>Mycoplasmataceae</taxon>
        <taxon>Mycoplasma</taxon>
    </lineage>
</organism>
<gene>
    <name evidence="1" type="ordered locus">MHC_04700</name>
</gene>
<evidence type="ECO:0000313" key="2">
    <source>
        <dbReference type="Proteomes" id="UP000009135"/>
    </source>
</evidence>
<sequence length="197" mass="21950">MNIVKPLVILGAGGVTATGVYLTKGNWLSTPKASLTKKSISKALVESKYVPLDTSKTDKWDAVLTKYKKVKPSTFTEVSQLQSYCKDLLSKEGYSREDYKEARRWCVEEQSLTARLGLFNKTPLSTENSKDDTKWKEKITGHKLSTASNKLDHTFGDTDSTNLTDIKNKCKALGAKTNDEETFEDDFSKVSSWCAEG</sequence>
<name>H6N824_MYCHN</name>
<dbReference type="KEGG" id="mhe:MHC_04700"/>
<dbReference type="OrthoDB" id="9827945at2"/>